<evidence type="ECO:0000313" key="2">
    <source>
        <dbReference type="EMBL" id="ASY62460.1"/>
    </source>
</evidence>
<proteinExistence type="predicted"/>
<organism evidence="2 3">
    <name type="scientific">Sinorhizobium sojae CCBAU 05684</name>
    <dbReference type="NCBI Taxonomy" id="716928"/>
    <lineage>
        <taxon>Bacteria</taxon>
        <taxon>Pseudomonadati</taxon>
        <taxon>Pseudomonadota</taxon>
        <taxon>Alphaproteobacteria</taxon>
        <taxon>Hyphomicrobiales</taxon>
        <taxon>Rhizobiaceae</taxon>
        <taxon>Sinorhizobium/Ensifer group</taxon>
        <taxon>Sinorhizobium</taxon>
    </lineage>
</organism>
<sequence length="84" mass="9390">MILADQEQARFARQHQMEKSEAIERRLDATDQKLSSVTDRFNEAAPIISDIKRWKERFIGAQMLIAGVFVAIGGGLPCCGNGWP</sequence>
<gene>
    <name evidence="2" type="ORF">SJ05684_c10020</name>
</gene>
<evidence type="ECO:0000256" key="1">
    <source>
        <dbReference type="SAM" id="Phobius"/>
    </source>
</evidence>
<keyword evidence="1" id="KW-0812">Transmembrane</keyword>
<dbReference type="EMBL" id="CP023067">
    <property type="protein sequence ID" value="ASY62460.1"/>
    <property type="molecule type" value="Genomic_DNA"/>
</dbReference>
<name>A0A249P953_9HYPH</name>
<feature type="transmembrane region" description="Helical" evidence="1">
    <location>
        <begin position="58"/>
        <end position="76"/>
    </location>
</feature>
<dbReference type="RefSeq" id="WP_157747885.1">
    <property type="nucleotide sequence ID" value="NZ_CP023067.1"/>
</dbReference>
<dbReference type="KEGG" id="esj:SJ05684_c10020"/>
<keyword evidence="3" id="KW-1185">Reference proteome</keyword>
<reference evidence="2 3" key="1">
    <citation type="submission" date="2017-08" db="EMBL/GenBank/DDBJ databases">
        <title>Multipartite genome sequences of Sinorhizobium species nodulating soybeans.</title>
        <authorList>
            <person name="Tian C.F."/>
        </authorList>
    </citation>
    <scope>NUCLEOTIDE SEQUENCE [LARGE SCALE GENOMIC DNA]</scope>
    <source>
        <strain evidence="2 3">CCBAU 05684</strain>
    </source>
</reference>
<accession>A0A249P953</accession>
<evidence type="ECO:0000313" key="3">
    <source>
        <dbReference type="Proteomes" id="UP000217211"/>
    </source>
</evidence>
<dbReference type="Proteomes" id="UP000217211">
    <property type="component" value="Chromosome"/>
</dbReference>
<keyword evidence="1" id="KW-1133">Transmembrane helix</keyword>
<dbReference type="AlphaFoldDB" id="A0A249P953"/>
<keyword evidence="1" id="KW-0472">Membrane</keyword>
<protein>
    <submittedName>
        <fullName evidence="2">Uncharacterized protein</fullName>
    </submittedName>
</protein>